<dbReference type="Proteomes" id="UP000765509">
    <property type="component" value="Unassembled WGS sequence"/>
</dbReference>
<sequence length="75" mass="8263">MLLQHPQDVTPMLPPISTLTTPYASSPPPLKILMLLQCPHDMPLTPPPHICTQPSLRLHTTASSSPELTILMLPY</sequence>
<comment type="caution">
    <text evidence="1">The sequence shown here is derived from an EMBL/GenBank/DDBJ whole genome shotgun (WGS) entry which is preliminary data.</text>
</comment>
<keyword evidence="2" id="KW-1185">Reference proteome</keyword>
<accession>A0A9Q3F344</accession>
<evidence type="ECO:0000313" key="2">
    <source>
        <dbReference type="Proteomes" id="UP000765509"/>
    </source>
</evidence>
<evidence type="ECO:0000313" key="1">
    <source>
        <dbReference type="EMBL" id="MBW0529805.1"/>
    </source>
</evidence>
<reference evidence="1" key="1">
    <citation type="submission" date="2021-03" db="EMBL/GenBank/DDBJ databases">
        <title>Draft genome sequence of rust myrtle Austropuccinia psidii MF-1, a brazilian biotype.</title>
        <authorList>
            <person name="Quecine M.C."/>
            <person name="Pachon D.M.R."/>
            <person name="Bonatelli M.L."/>
            <person name="Correr F.H."/>
            <person name="Franceschini L.M."/>
            <person name="Leite T.F."/>
            <person name="Margarido G.R.A."/>
            <person name="Almeida C.A."/>
            <person name="Ferrarezi J.A."/>
            <person name="Labate C.A."/>
        </authorList>
    </citation>
    <scope>NUCLEOTIDE SEQUENCE</scope>
    <source>
        <strain evidence="1">MF-1</strain>
    </source>
</reference>
<proteinExistence type="predicted"/>
<name>A0A9Q3F344_9BASI</name>
<dbReference type="EMBL" id="AVOT02035449">
    <property type="protein sequence ID" value="MBW0529805.1"/>
    <property type="molecule type" value="Genomic_DNA"/>
</dbReference>
<organism evidence="1 2">
    <name type="scientific">Austropuccinia psidii MF-1</name>
    <dbReference type="NCBI Taxonomy" id="1389203"/>
    <lineage>
        <taxon>Eukaryota</taxon>
        <taxon>Fungi</taxon>
        <taxon>Dikarya</taxon>
        <taxon>Basidiomycota</taxon>
        <taxon>Pucciniomycotina</taxon>
        <taxon>Pucciniomycetes</taxon>
        <taxon>Pucciniales</taxon>
        <taxon>Sphaerophragmiaceae</taxon>
        <taxon>Austropuccinia</taxon>
    </lineage>
</organism>
<gene>
    <name evidence="1" type="ORF">O181_069520</name>
</gene>
<protein>
    <submittedName>
        <fullName evidence="1">Uncharacterized protein</fullName>
    </submittedName>
</protein>
<dbReference type="AlphaFoldDB" id="A0A9Q3F344"/>